<dbReference type="PANTHER" id="PTHR43792">
    <property type="entry name" value="GNAT FAMILY, PUTATIVE (AFU_ORTHOLOGUE AFUA_3G00765)-RELATED-RELATED"/>
    <property type="match status" value="1"/>
</dbReference>
<dbReference type="Gene3D" id="3.40.630.30">
    <property type="match status" value="1"/>
</dbReference>
<sequence>MVTEFKQDNIFDTERLLVRRLISTDIGPFHEMQGNIEVMKYAGGKANSMEEDIKDLAYVMGCYDKPDNDFWVWAAVDKGREECIGTIALVKDKEENWEIGFRLPQSQWGKGYATELVEGLIKLCESIDGLDNIIAYVDLRNVGSQKVLSKTGFVNLGIKYNDEEDCEDYIYSVSTRG</sequence>
<feature type="domain" description="N-acetyltransferase" evidence="1">
    <location>
        <begin position="16"/>
        <end position="176"/>
    </location>
</feature>
<accession>A0AA37WDY6</accession>
<reference evidence="2" key="1">
    <citation type="journal article" date="2014" name="Int. J. Syst. Evol. Microbiol.">
        <title>Complete genome sequence of Corynebacterium casei LMG S-19264T (=DSM 44701T), isolated from a smear-ripened cheese.</title>
        <authorList>
            <consortium name="US DOE Joint Genome Institute (JGI-PGF)"/>
            <person name="Walter F."/>
            <person name="Albersmeier A."/>
            <person name="Kalinowski J."/>
            <person name="Ruckert C."/>
        </authorList>
    </citation>
    <scope>NUCLEOTIDE SEQUENCE</scope>
    <source>
        <strain evidence="2">NBRC 108769</strain>
    </source>
</reference>
<dbReference type="PANTHER" id="PTHR43792:SF1">
    <property type="entry name" value="N-ACETYLTRANSFERASE DOMAIN-CONTAINING PROTEIN"/>
    <property type="match status" value="1"/>
</dbReference>
<reference evidence="2" key="2">
    <citation type="submission" date="2023-01" db="EMBL/GenBank/DDBJ databases">
        <title>Draft genome sequence of Portibacter lacus strain NBRC 108769.</title>
        <authorList>
            <person name="Sun Q."/>
            <person name="Mori K."/>
        </authorList>
    </citation>
    <scope>NUCLEOTIDE SEQUENCE</scope>
    <source>
        <strain evidence="2">NBRC 108769</strain>
    </source>
</reference>
<dbReference type="RefSeq" id="WP_235293705.1">
    <property type="nucleotide sequence ID" value="NZ_BSOH01000020.1"/>
</dbReference>
<evidence type="ECO:0000313" key="3">
    <source>
        <dbReference type="Proteomes" id="UP001156666"/>
    </source>
</evidence>
<organism evidence="2 3">
    <name type="scientific">Portibacter lacus</name>
    <dbReference type="NCBI Taxonomy" id="1099794"/>
    <lineage>
        <taxon>Bacteria</taxon>
        <taxon>Pseudomonadati</taxon>
        <taxon>Bacteroidota</taxon>
        <taxon>Saprospiria</taxon>
        <taxon>Saprospirales</taxon>
        <taxon>Haliscomenobacteraceae</taxon>
        <taxon>Portibacter</taxon>
    </lineage>
</organism>
<dbReference type="InterPro" id="IPR000182">
    <property type="entry name" value="GNAT_dom"/>
</dbReference>
<dbReference type="GO" id="GO:0016747">
    <property type="term" value="F:acyltransferase activity, transferring groups other than amino-acyl groups"/>
    <property type="evidence" value="ECO:0007669"/>
    <property type="project" value="InterPro"/>
</dbReference>
<gene>
    <name evidence="2" type="ORF">GCM10007940_29570</name>
</gene>
<dbReference type="EMBL" id="BSOH01000020">
    <property type="protein sequence ID" value="GLR18341.1"/>
    <property type="molecule type" value="Genomic_DNA"/>
</dbReference>
<evidence type="ECO:0000259" key="1">
    <source>
        <dbReference type="PROSITE" id="PS51186"/>
    </source>
</evidence>
<dbReference type="AlphaFoldDB" id="A0AA37WDY6"/>
<protein>
    <recommendedName>
        <fullName evidence="1">N-acetyltransferase domain-containing protein</fullName>
    </recommendedName>
</protein>
<dbReference type="InterPro" id="IPR051531">
    <property type="entry name" value="N-acetyltransferase"/>
</dbReference>
<dbReference type="Proteomes" id="UP001156666">
    <property type="component" value="Unassembled WGS sequence"/>
</dbReference>
<dbReference type="InterPro" id="IPR016181">
    <property type="entry name" value="Acyl_CoA_acyltransferase"/>
</dbReference>
<keyword evidence="3" id="KW-1185">Reference proteome</keyword>
<proteinExistence type="predicted"/>
<dbReference type="Pfam" id="PF13302">
    <property type="entry name" value="Acetyltransf_3"/>
    <property type="match status" value="1"/>
</dbReference>
<dbReference type="PROSITE" id="PS51186">
    <property type="entry name" value="GNAT"/>
    <property type="match status" value="1"/>
</dbReference>
<name>A0AA37WDY6_9BACT</name>
<comment type="caution">
    <text evidence="2">The sequence shown here is derived from an EMBL/GenBank/DDBJ whole genome shotgun (WGS) entry which is preliminary data.</text>
</comment>
<dbReference type="SUPFAM" id="SSF55729">
    <property type="entry name" value="Acyl-CoA N-acyltransferases (Nat)"/>
    <property type="match status" value="1"/>
</dbReference>
<evidence type="ECO:0000313" key="2">
    <source>
        <dbReference type="EMBL" id="GLR18341.1"/>
    </source>
</evidence>